<accession>A0A2N9HQ59</accession>
<organism evidence="1">
    <name type="scientific">Fagus sylvatica</name>
    <name type="common">Beechnut</name>
    <dbReference type="NCBI Taxonomy" id="28930"/>
    <lineage>
        <taxon>Eukaryota</taxon>
        <taxon>Viridiplantae</taxon>
        <taxon>Streptophyta</taxon>
        <taxon>Embryophyta</taxon>
        <taxon>Tracheophyta</taxon>
        <taxon>Spermatophyta</taxon>
        <taxon>Magnoliopsida</taxon>
        <taxon>eudicotyledons</taxon>
        <taxon>Gunneridae</taxon>
        <taxon>Pentapetalae</taxon>
        <taxon>rosids</taxon>
        <taxon>fabids</taxon>
        <taxon>Fagales</taxon>
        <taxon>Fagaceae</taxon>
        <taxon>Fagus</taxon>
    </lineage>
</organism>
<reference evidence="1" key="1">
    <citation type="submission" date="2018-02" db="EMBL/GenBank/DDBJ databases">
        <authorList>
            <person name="Cohen D.B."/>
            <person name="Kent A.D."/>
        </authorList>
    </citation>
    <scope>NUCLEOTIDE SEQUENCE</scope>
</reference>
<sequence length="253" mass="28283">MISMTSNGNQGPVPWIKRLDMVHLTSPVDHFSPPGCNAHVGADQYHFCYGRSNKIGVNWFPYLQTLLPKFHDVEEQGPPECWVVVVVALELWWLWQISQVFFSLDHHFLFQLLVLIRAAMGDLLVFSDLVSSSLSSAAAGAAAADCSVPELAVDCWVIRRGPVGGVENQPPSFLGCHRPRLLELGEYMGWALVGLFGAWARMDGFWATFIHVLSTVEHWACWALGPWWITEMLGLVHRGLKKWASTEVTGVQN</sequence>
<protein>
    <submittedName>
        <fullName evidence="1">Uncharacterized protein</fullName>
    </submittedName>
</protein>
<gene>
    <name evidence="1" type="ORF">FSB_LOCUS41683</name>
</gene>
<dbReference type="AlphaFoldDB" id="A0A2N9HQ59"/>
<proteinExistence type="predicted"/>
<evidence type="ECO:0000313" key="1">
    <source>
        <dbReference type="EMBL" id="SPD13801.1"/>
    </source>
</evidence>
<name>A0A2N9HQ59_FAGSY</name>
<dbReference type="EMBL" id="OIVN01003822">
    <property type="protein sequence ID" value="SPD13801.1"/>
    <property type="molecule type" value="Genomic_DNA"/>
</dbReference>